<organism evidence="1">
    <name type="scientific">Klebsiella pneumoniae</name>
    <dbReference type="NCBI Taxonomy" id="573"/>
    <lineage>
        <taxon>Bacteria</taxon>
        <taxon>Pseudomonadati</taxon>
        <taxon>Pseudomonadota</taxon>
        <taxon>Gammaproteobacteria</taxon>
        <taxon>Enterobacterales</taxon>
        <taxon>Enterobacteriaceae</taxon>
        <taxon>Klebsiella/Raoultella group</taxon>
        <taxon>Klebsiella</taxon>
        <taxon>Klebsiella pneumoniae complex</taxon>
    </lineage>
</organism>
<protein>
    <submittedName>
        <fullName evidence="1">Uncharacterized protein</fullName>
    </submittedName>
</protein>
<dbReference type="RefSeq" id="WP_074422035.1">
    <property type="nucleotide sequence ID" value="NZ_BIIX01000004.1"/>
</dbReference>
<reference evidence="1" key="1">
    <citation type="submission" date="2020-02" db="EMBL/GenBank/DDBJ databases">
        <title>WGS of Carbapenem-Resistant Entrobacteriaceae.</title>
        <authorList>
            <person name="Tokajian S."/>
            <person name="El Chaar M."/>
            <person name="El Khoury M."/>
        </authorList>
    </citation>
    <scope>NUCLEOTIDE SEQUENCE</scope>
    <source>
        <strain evidence="1">KPM_14</strain>
    </source>
</reference>
<evidence type="ECO:0000313" key="1">
    <source>
        <dbReference type="EMBL" id="NGF19936.1"/>
    </source>
</evidence>
<name>A0A6G4M3K6_KLEPN</name>
<dbReference type="EMBL" id="JAAJTI010000001">
    <property type="protein sequence ID" value="NGF19936.1"/>
    <property type="molecule type" value="Genomic_DNA"/>
</dbReference>
<accession>A0A6G4M3K6</accession>
<proteinExistence type="predicted"/>
<sequence>MKKLSVVCITSLLSACVLHADVTPYGSSLADAVVGKAYSSEIIIKGGAVSALDENGKERFVGEITPSDTGLTLSYCNDSPAHNCVRVQGVPVKHGIVTIRISGGLFGTNVATGGEFDKTYTIRIKNSEDSSYDIL</sequence>
<dbReference type="AlphaFoldDB" id="A0A6G4M3K6"/>
<dbReference type="PROSITE" id="PS51257">
    <property type="entry name" value="PROKAR_LIPOPROTEIN"/>
    <property type="match status" value="1"/>
</dbReference>
<gene>
    <name evidence="1" type="ORF">G5628_01025</name>
</gene>
<comment type="caution">
    <text evidence="1">The sequence shown here is derived from an EMBL/GenBank/DDBJ whole genome shotgun (WGS) entry which is preliminary data.</text>
</comment>